<dbReference type="InterPro" id="IPR036616">
    <property type="entry name" value="Poly(ADP-ribose)pol_reg_dom_sf"/>
</dbReference>
<dbReference type="CDD" id="cd08003">
    <property type="entry name" value="WGR_PARP2_like"/>
    <property type="match status" value="1"/>
</dbReference>
<dbReference type="GO" id="GO:0070212">
    <property type="term" value="P:protein poly-ADP-ribosylation"/>
    <property type="evidence" value="ECO:0007669"/>
    <property type="project" value="TreeGrafter"/>
</dbReference>
<dbReference type="SUPFAM" id="SSF56399">
    <property type="entry name" value="ADP-ribosylation"/>
    <property type="match status" value="1"/>
</dbReference>
<keyword evidence="13" id="KW-0238">DNA-binding</keyword>
<accession>A0AA39LPN0</accession>
<evidence type="ECO:0000256" key="16">
    <source>
        <dbReference type="ARBA" id="ARBA00033987"/>
    </source>
</evidence>
<evidence type="ECO:0000256" key="18">
    <source>
        <dbReference type="RuleBase" id="RU362114"/>
    </source>
</evidence>
<dbReference type="GO" id="GO:0003677">
    <property type="term" value="F:DNA binding"/>
    <property type="evidence" value="ECO:0007669"/>
    <property type="project" value="UniProtKB-KW"/>
</dbReference>
<evidence type="ECO:0000259" key="20">
    <source>
        <dbReference type="PROSITE" id="PS50918"/>
    </source>
</evidence>
<sequence>MTSTSVEWEFELKKDKWIRFEDDLSSTLNEHWQDEVFKTEHKGAHLEFNFNTMKQKNCDSGYQRNIRCVFLNSDGERCAWEYTNKRRRFVAFLPNLLPTLEDAYEDKTGDLIVDVGELSAEVDFEKMTLTNSEKDFVRNLRRTISEADSAETQSPVPTRGASERIRKKRQALEEAGSSWRPVLSETKLKANKKKEQDSLLDEDVDEPVPSKPKTRKVADISYDDENKKKVVIKGSSPVDPECTQKVSNAHVYCEGRNIYDAMLNQTNIQNNNNKFFLIQLLEDDNTKRYSVWFRWGRVGFRGQTNLQPCGNDLEKAKDIFCNKFFDKTRNDWGSRDDFEKVPGKYDLIKMDYATANNDKENEEKSKKDVVESDPSQLDKRIQAVLQLICDIRTMEEAVLEMEYDASRAPLGKVTKEQIKSGYEALKRIEQFIGSSKFNRDFVDAVNDYYTRIPHAFGMRQPPLIKTKEALKKELALLDVLSDIEVAVRKLNEGKDELTSKINPIDRHYESMKCDLTPLESSNSEYKIVDQYLQNTHAPTHSSYKMKLRNVFAVNKHGGKENLKTEIGNRKLLWHGSRLANWYGILSQGLRIAPPEAPVTGYMFGKGVYFADMSSKSANYCFPQPGKPGFLLLAEVLLGETNNLVDSDYNASKLPTGKSSTFGMGRIGPDPAEETTLPNGCVIPIGKPVEMQGAHNFSLNYNEYIVYDTNQINLKYLVEVDFDFESLL</sequence>
<dbReference type="InterPro" id="IPR012317">
    <property type="entry name" value="Poly(ADP-ribose)pol_cat_dom"/>
</dbReference>
<proteinExistence type="inferred from homology"/>
<dbReference type="InterPro" id="IPR036930">
    <property type="entry name" value="WGR_dom_sf"/>
</dbReference>
<comment type="subcellular location">
    <subcellularLocation>
        <location evidence="3">Nucleus</location>
    </subcellularLocation>
</comment>
<dbReference type="EMBL" id="JAUCMV010000004">
    <property type="protein sequence ID" value="KAK0404704.1"/>
    <property type="molecule type" value="Genomic_DNA"/>
</dbReference>
<dbReference type="FunFam" id="3.90.228.10:FF:000002">
    <property type="entry name" value="Poly [ADP-ribose] polymerase"/>
    <property type="match status" value="1"/>
</dbReference>
<evidence type="ECO:0000256" key="11">
    <source>
        <dbReference type="ARBA" id="ARBA00022833"/>
    </source>
</evidence>
<dbReference type="PANTHER" id="PTHR10459">
    <property type="entry name" value="DNA LIGASE"/>
    <property type="match status" value="1"/>
</dbReference>
<evidence type="ECO:0000256" key="19">
    <source>
        <dbReference type="SAM" id="MobiDB-lite"/>
    </source>
</evidence>
<evidence type="ECO:0000256" key="5">
    <source>
        <dbReference type="ARBA" id="ARBA00022679"/>
    </source>
</evidence>
<keyword evidence="8" id="KW-0677">Repeat</keyword>
<evidence type="ECO:0000256" key="2">
    <source>
        <dbReference type="ARBA" id="ARBA00000459"/>
    </source>
</evidence>
<dbReference type="Pfam" id="PF05406">
    <property type="entry name" value="WGR"/>
    <property type="match status" value="1"/>
</dbReference>
<keyword evidence="10" id="KW-0863">Zinc-finger</keyword>
<evidence type="ECO:0000259" key="22">
    <source>
        <dbReference type="PROSITE" id="PS51060"/>
    </source>
</evidence>
<dbReference type="GO" id="GO:0016779">
    <property type="term" value="F:nucleotidyltransferase activity"/>
    <property type="evidence" value="ECO:0007669"/>
    <property type="project" value="UniProtKB-KW"/>
</dbReference>
<feature type="domain" description="PARP alpha-helical" evidence="22">
    <location>
        <begin position="374"/>
        <end position="491"/>
    </location>
</feature>
<evidence type="ECO:0000256" key="10">
    <source>
        <dbReference type="ARBA" id="ARBA00022771"/>
    </source>
</evidence>
<dbReference type="AlphaFoldDB" id="A0AA39LPN0"/>
<feature type="domain" description="PARP catalytic" evidence="21">
    <location>
        <begin position="502"/>
        <end position="727"/>
    </location>
</feature>
<dbReference type="InterPro" id="IPR004102">
    <property type="entry name" value="Poly(ADP-ribose)pol_reg_dom"/>
</dbReference>
<dbReference type="InterPro" id="IPR008893">
    <property type="entry name" value="WGR_domain"/>
</dbReference>
<dbReference type="PROSITE" id="PS51059">
    <property type="entry name" value="PARP_CATALYTIC"/>
    <property type="match status" value="1"/>
</dbReference>
<comment type="catalytic activity">
    <reaction evidence="2">
        <text>L-glutamyl-[protein] + NAD(+) = 5-O-(ADP-D-ribosyl)-L-glutamyl-[protein] + nicotinamide</text>
        <dbReference type="Rhea" id="RHEA:58224"/>
        <dbReference type="Rhea" id="RHEA-COMP:10208"/>
        <dbReference type="Rhea" id="RHEA-COMP:15089"/>
        <dbReference type="ChEBI" id="CHEBI:17154"/>
        <dbReference type="ChEBI" id="CHEBI:29973"/>
        <dbReference type="ChEBI" id="CHEBI:57540"/>
        <dbReference type="ChEBI" id="CHEBI:142540"/>
    </reaction>
</comment>
<dbReference type="InterPro" id="IPR050800">
    <property type="entry name" value="ARTD/PARP"/>
</dbReference>
<name>A0AA39LPN0_9BILA</name>
<keyword evidence="12 18" id="KW-0520">NAD</keyword>
<dbReference type="Gene3D" id="1.20.142.10">
    <property type="entry name" value="Poly(ADP-ribose) polymerase, regulatory domain"/>
    <property type="match status" value="1"/>
</dbReference>
<keyword evidence="25" id="KW-1185">Reference proteome</keyword>
<gene>
    <name evidence="24" type="ORF">QR680_017585</name>
</gene>
<dbReference type="GO" id="GO:0003950">
    <property type="term" value="F:NAD+ poly-ADP-ribosyltransferase activity"/>
    <property type="evidence" value="ECO:0007669"/>
    <property type="project" value="UniProtKB-UniRule"/>
</dbReference>
<dbReference type="FunFam" id="1.20.142.10:FF:000001">
    <property type="entry name" value="Poly [ADP-ribose] polymerase"/>
    <property type="match status" value="1"/>
</dbReference>
<evidence type="ECO:0000256" key="3">
    <source>
        <dbReference type="ARBA" id="ARBA00004123"/>
    </source>
</evidence>
<feature type="domain" description="WGR" evidence="23">
    <location>
        <begin position="248"/>
        <end position="345"/>
    </location>
</feature>
<keyword evidence="7" id="KW-0479">Metal-binding</keyword>
<evidence type="ECO:0000256" key="4">
    <source>
        <dbReference type="ARBA" id="ARBA00022676"/>
    </source>
</evidence>
<dbReference type="InterPro" id="IPR037197">
    <property type="entry name" value="WWE_dom_sf"/>
</dbReference>
<evidence type="ECO:0000313" key="25">
    <source>
        <dbReference type="Proteomes" id="UP001175271"/>
    </source>
</evidence>
<feature type="region of interest" description="Disordered" evidence="19">
    <location>
        <begin position="147"/>
        <end position="217"/>
    </location>
</feature>
<organism evidence="24 25">
    <name type="scientific">Steinernema hermaphroditum</name>
    <dbReference type="NCBI Taxonomy" id="289476"/>
    <lineage>
        <taxon>Eukaryota</taxon>
        <taxon>Metazoa</taxon>
        <taxon>Ecdysozoa</taxon>
        <taxon>Nematoda</taxon>
        <taxon>Chromadorea</taxon>
        <taxon>Rhabditida</taxon>
        <taxon>Tylenchina</taxon>
        <taxon>Panagrolaimomorpha</taxon>
        <taxon>Strongyloidoidea</taxon>
        <taxon>Steinernematidae</taxon>
        <taxon>Steinernema</taxon>
    </lineage>
</organism>
<evidence type="ECO:0000256" key="15">
    <source>
        <dbReference type="ARBA" id="ARBA00024347"/>
    </source>
</evidence>
<keyword evidence="11" id="KW-0862">Zinc</keyword>
<dbReference type="PROSITE" id="PS50918">
    <property type="entry name" value="WWE"/>
    <property type="match status" value="1"/>
</dbReference>
<dbReference type="Pfam" id="PF02825">
    <property type="entry name" value="WWE"/>
    <property type="match status" value="2"/>
</dbReference>
<feature type="domain" description="WWE" evidence="20">
    <location>
        <begin position="1"/>
        <end position="68"/>
    </location>
</feature>
<evidence type="ECO:0000259" key="23">
    <source>
        <dbReference type="PROSITE" id="PS51977"/>
    </source>
</evidence>
<dbReference type="SUPFAM" id="SSF47587">
    <property type="entry name" value="Domain of poly(ADP-ribose) polymerase"/>
    <property type="match status" value="1"/>
</dbReference>
<dbReference type="GO" id="GO:0006302">
    <property type="term" value="P:double-strand break repair"/>
    <property type="evidence" value="ECO:0007669"/>
    <property type="project" value="TreeGrafter"/>
</dbReference>
<keyword evidence="6" id="KW-0548">Nucleotidyltransferase</keyword>
<reference evidence="24" key="1">
    <citation type="submission" date="2023-06" db="EMBL/GenBank/DDBJ databases">
        <title>Genomic analysis of the entomopathogenic nematode Steinernema hermaphroditum.</title>
        <authorList>
            <person name="Schwarz E.M."/>
            <person name="Heppert J.K."/>
            <person name="Baniya A."/>
            <person name="Schwartz H.T."/>
            <person name="Tan C.-H."/>
            <person name="Antoshechkin I."/>
            <person name="Sternberg P.W."/>
            <person name="Goodrich-Blair H."/>
            <person name="Dillman A.R."/>
        </authorList>
    </citation>
    <scope>NUCLEOTIDE SEQUENCE</scope>
    <source>
        <strain evidence="24">PS9179</strain>
        <tissue evidence="24">Whole animal</tissue>
    </source>
</reference>
<dbReference type="PROSITE" id="PS51977">
    <property type="entry name" value="WGR"/>
    <property type="match status" value="1"/>
</dbReference>
<dbReference type="CDD" id="cd01437">
    <property type="entry name" value="parp_like"/>
    <property type="match status" value="1"/>
</dbReference>
<comment type="catalytic activity">
    <reaction evidence="1">
        <text>L-aspartyl-[protein] + NAD(+) = 4-O-(ADP-D-ribosyl)-L-aspartyl-[protein] + nicotinamide</text>
        <dbReference type="Rhea" id="RHEA:54424"/>
        <dbReference type="Rhea" id="RHEA-COMP:9867"/>
        <dbReference type="Rhea" id="RHEA-COMP:13832"/>
        <dbReference type="ChEBI" id="CHEBI:17154"/>
        <dbReference type="ChEBI" id="CHEBI:29961"/>
        <dbReference type="ChEBI" id="CHEBI:57540"/>
        <dbReference type="ChEBI" id="CHEBI:138102"/>
    </reaction>
</comment>
<evidence type="ECO:0000256" key="6">
    <source>
        <dbReference type="ARBA" id="ARBA00022695"/>
    </source>
</evidence>
<keyword evidence="9" id="KW-0013">ADP-ribosylation</keyword>
<dbReference type="GO" id="GO:0005730">
    <property type="term" value="C:nucleolus"/>
    <property type="evidence" value="ECO:0007669"/>
    <property type="project" value="TreeGrafter"/>
</dbReference>
<dbReference type="SUPFAM" id="SSF142921">
    <property type="entry name" value="WGR domain-like"/>
    <property type="match status" value="1"/>
</dbReference>
<dbReference type="PANTHER" id="PTHR10459:SF60">
    <property type="entry name" value="POLY [ADP-RIBOSE] POLYMERASE 2"/>
    <property type="match status" value="1"/>
</dbReference>
<evidence type="ECO:0000256" key="12">
    <source>
        <dbReference type="ARBA" id="ARBA00023027"/>
    </source>
</evidence>
<dbReference type="GO" id="GO:0008270">
    <property type="term" value="F:zinc ion binding"/>
    <property type="evidence" value="ECO:0007669"/>
    <property type="project" value="UniProtKB-KW"/>
</dbReference>
<comment type="caution">
    <text evidence="24">The sequence shown here is derived from an EMBL/GenBank/DDBJ whole genome shotgun (WGS) entry which is preliminary data.</text>
</comment>
<dbReference type="GO" id="GO:1990404">
    <property type="term" value="F:NAD+-protein mono-ADP-ribosyltransferase activity"/>
    <property type="evidence" value="ECO:0007669"/>
    <property type="project" value="TreeGrafter"/>
</dbReference>
<protein>
    <recommendedName>
        <fullName evidence="17 18">Poly [ADP-ribose] polymerase</fullName>
        <shortName evidence="18">PARP</shortName>
        <ecNumber evidence="18">2.4.2.-</ecNumber>
    </recommendedName>
</protein>
<evidence type="ECO:0000256" key="17">
    <source>
        <dbReference type="ARBA" id="ARBA00071874"/>
    </source>
</evidence>
<comment type="similarity">
    <text evidence="15">Belongs to the ARTD/PARP family.</text>
</comment>
<dbReference type="EC" id="2.4.2.-" evidence="18"/>
<evidence type="ECO:0000256" key="7">
    <source>
        <dbReference type="ARBA" id="ARBA00022723"/>
    </source>
</evidence>
<dbReference type="SMART" id="SM00773">
    <property type="entry name" value="WGR"/>
    <property type="match status" value="1"/>
</dbReference>
<comment type="catalytic activity">
    <reaction evidence="16">
        <text>NAD(+) + (ADP-D-ribosyl)n-acceptor = nicotinamide + (ADP-D-ribosyl)n+1-acceptor + H(+).</text>
        <dbReference type="EC" id="2.4.2.30"/>
    </reaction>
</comment>
<evidence type="ECO:0000256" key="13">
    <source>
        <dbReference type="ARBA" id="ARBA00023125"/>
    </source>
</evidence>
<evidence type="ECO:0000256" key="1">
    <source>
        <dbReference type="ARBA" id="ARBA00000438"/>
    </source>
</evidence>
<dbReference type="SUPFAM" id="SSF117839">
    <property type="entry name" value="WWE domain"/>
    <property type="match status" value="2"/>
</dbReference>
<keyword evidence="4 18" id="KW-0328">Glycosyltransferase</keyword>
<evidence type="ECO:0000259" key="21">
    <source>
        <dbReference type="PROSITE" id="PS51059"/>
    </source>
</evidence>
<keyword evidence="14" id="KW-0539">Nucleus</keyword>
<evidence type="ECO:0000313" key="24">
    <source>
        <dbReference type="EMBL" id="KAK0404704.1"/>
    </source>
</evidence>
<dbReference type="Gene3D" id="3.90.228.10">
    <property type="match status" value="1"/>
</dbReference>
<evidence type="ECO:0000256" key="8">
    <source>
        <dbReference type="ARBA" id="ARBA00022737"/>
    </source>
</evidence>
<dbReference type="Gene3D" id="3.30.720.50">
    <property type="match status" value="2"/>
</dbReference>
<dbReference type="PROSITE" id="PS51060">
    <property type="entry name" value="PARP_ALPHA_HD"/>
    <property type="match status" value="1"/>
</dbReference>
<keyword evidence="5 18" id="KW-0808">Transferase</keyword>
<dbReference type="Proteomes" id="UP001175271">
    <property type="component" value="Unassembled WGS sequence"/>
</dbReference>
<dbReference type="Pfam" id="PF00644">
    <property type="entry name" value="PARP"/>
    <property type="match status" value="1"/>
</dbReference>
<dbReference type="Pfam" id="PF02877">
    <property type="entry name" value="PARP_reg"/>
    <property type="match status" value="1"/>
</dbReference>
<evidence type="ECO:0000256" key="9">
    <source>
        <dbReference type="ARBA" id="ARBA00022765"/>
    </source>
</evidence>
<evidence type="ECO:0000256" key="14">
    <source>
        <dbReference type="ARBA" id="ARBA00023242"/>
    </source>
</evidence>
<dbReference type="InterPro" id="IPR004170">
    <property type="entry name" value="WWE_dom"/>
</dbReference>